<gene>
    <name evidence="10" type="ORF">QN277_023513</name>
</gene>
<keyword evidence="2" id="KW-0479">Metal-binding</keyword>
<reference evidence="10" key="1">
    <citation type="submission" date="2023-10" db="EMBL/GenBank/DDBJ databases">
        <title>Chromosome-level genome of the transformable northern wattle, Acacia crassicarpa.</title>
        <authorList>
            <person name="Massaro I."/>
            <person name="Sinha N.R."/>
            <person name="Poethig S."/>
            <person name="Leichty A.R."/>
        </authorList>
    </citation>
    <scope>NUCLEOTIDE SEQUENCE</scope>
    <source>
        <strain evidence="10">Acra3RX</strain>
        <tissue evidence="10">Leaf</tissue>
    </source>
</reference>
<dbReference type="Pfam" id="PF03108">
    <property type="entry name" value="DBD_Tnp_Mut"/>
    <property type="match status" value="1"/>
</dbReference>
<feature type="compositionally biased region" description="Acidic residues" evidence="8">
    <location>
        <begin position="38"/>
        <end position="47"/>
    </location>
</feature>
<feature type="region of interest" description="Disordered" evidence="8">
    <location>
        <begin position="32"/>
        <end position="109"/>
    </location>
</feature>
<evidence type="ECO:0000256" key="4">
    <source>
        <dbReference type="ARBA" id="ARBA00022833"/>
    </source>
</evidence>
<evidence type="ECO:0000256" key="2">
    <source>
        <dbReference type="ARBA" id="ARBA00022723"/>
    </source>
</evidence>
<comment type="caution">
    <text evidence="10">The sequence shown here is derived from an EMBL/GenBank/DDBJ whole genome shotgun (WGS) entry which is preliminary data.</text>
</comment>
<protein>
    <recommendedName>
        <fullName evidence="9">SWIM-type domain-containing protein</fullName>
    </recommendedName>
</protein>
<dbReference type="EMBL" id="JAWXYG010000006">
    <property type="protein sequence ID" value="KAK4270481.1"/>
    <property type="molecule type" value="Genomic_DNA"/>
</dbReference>
<dbReference type="Pfam" id="PF04434">
    <property type="entry name" value="SWIM"/>
    <property type="match status" value="1"/>
</dbReference>
<dbReference type="Pfam" id="PF10551">
    <property type="entry name" value="MULE"/>
    <property type="match status" value="1"/>
</dbReference>
<evidence type="ECO:0000256" key="6">
    <source>
        <dbReference type="ARBA" id="ARBA00023172"/>
    </source>
</evidence>
<feature type="domain" description="SWIM-type" evidence="9">
    <location>
        <begin position="577"/>
        <end position="609"/>
    </location>
</feature>
<evidence type="ECO:0000256" key="8">
    <source>
        <dbReference type="SAM" id="MobiDB-lite"/>
    </source>
</evidence>
<dbReference type="InterPro" id="IPR004332">
    <property type="entry name" value="Transposase_MuDR"/>
</dbReference>
<keyword evidence="3 7" id="KW-0863">Zinc-finger</keyword>
<feature type="compositionally biased region" description="Low complexity" evidence="8">
    <location>
        <begin position="69"/>
        <end position="79"/>
    </location>
</feature>
<dbReference type="GO" id="GO:0006313">
    <property type="term" value="P:DNA transposition"/>
    <property type="evidence" value="ECO:0007669"/>
    <property type="project" value="InterPro"/>
</dbReference>
<feature type="compositionally biased region" description="Acidic residues" evidence="8">
    <location>
        <begin position="98"/>
        <end position="109"/>
    </location>
</feature>
<keyword evidence="11" id="KW-1185">Reference proteome</keyword>
<organism evidence="10 11">
    <name type="scientific">Acacia crassicarpa</name>
    <name type="common">northern wattle</name>
    <dbReference type="NCBI Taxonomy" id="499986"/>
    <lineage>
        <taxon>Eukaryota</taxon>
        <taxon>Viridiplantae</taxon>
        <taxon>Streptophyta</taxon>
        <taxon>Embryophyta</taxon>
        <taxon>Tracheophyta</taxon>
        <taxon>Spermatophyta</taxon>
        <taxon>Magnoliopsida</taxon>
        <taxon>eudicotyledons</taxon>
        <taxon>Gunneridae</taxon>
        <taxon>Pentapetalae</taxon>
        <taxon>rosids</taxon>
        <taxon>fabids</taxon>
        <taxon>Fabales</taxon>
        <taxon>Fabaceae</taxon>
        <taxon>Caesalpinioideae</taxon>
        <taxon>mimosoid clade</taxon>
        <taxon>Acacieae</taxon>
        <taxon>Acacia</taxon>
    </lineage>
</organism>
<feature type="compositionally biased region" description="Acidic residues" evidence="8">
    <location>
        <begin position="58"/>
        <end position="68"/>
    </location>
</feature>
<dbReference type="PROSITE" id="PS50966">
    <property type="entry name" value="ZF_SWIM"/>
    <property type="match status" value="1"/>
</dbReference>
<dbReference type="InterPro" id="IPR006564">
    <property type="entry name" value="Znf_PMZ"/>
</dbReference>
<dbReference type="PROSITE" id="PS01007">
    <property type="entry name" value="TRANSPOSASE_MUTATOR"/>
    <property type="match status" value="1"/>
</dbReference>
<keyword evidence="4" id="KW-0862">Zinc</keyword>
<dbReference type="InterPro" id="IPR007527">
    <property type="entry name" value="Znf_SWIM"/>
</dbReference>
<evidence type="ECO:0000313" key="11">
    <source>
        <dbReference type="Proteomes" id="UP001293593"/>
    </source>
</evidence>
<feature type="region of interest" description="Disordered" evidence="8">
    <location>
        <begin position="652"/>
        <end position="681"/>
    </location>
</feature>
<evidence type="ECO:0000256" key="7">
    <source>
        <dbReference type="PROSITE-ProRule" id="PRU00325"/>
    </source>
</evidence>
<evidence type="ECO:0000256" key="1">
    <source>
        <dbReference type="ARBA" id="ARBA00022578"/>
    </source>
</evidence>
<dbReference type="InterPro" id="IPR018289">
    <property type="entry name" value="MULE_transposase_dom"/>
</dbReference>
<dbReference type="GO" id="GO:0003677">
    <property type="term" value="F:DNA binding"/>
    <property type="evidence" value="ECO:0007669"/>
    <property type="project" value="UniProtKB-KW"/>
</dbReference>
<accession>A0AAE1JKA7</accession>
<evidence type="ECO:0000256" key="3">
    <source>
        <dbReference type="ARBA" id="ARBA00022771"/>
    </source>
</evidence>
<dbReference type="Proteomes" id="UP001293593">
    <property type="component" value="Unassembled WGS sequence"/>
</dbReference>
<proteinExistence type="predicted"/>
<evidence type="ECO:0000259" key="9">
    <source>
        <dbReference type="PROSITE" id="PS50966"/>
    </source>
</evidence>
<dbReference type="PANTHER" id="PTHR31973">
    <property type="entry name" value="POLYPROTEIN, PUTATIVE-RELATED"/>
    <property type="match status" value="1"/>
</dbReference>
<dbReference type="GO" id="GO:0004803">
    <property type="term" value="F:transposase activity"/>
    <property type="evidence" value="ECO:0007669"/>
    <property type="project" value="InterPro"/>
</dbReference>
<keyword evidence="1" id="KW-0815">Transposition</keyword>
<name>A0AAE1JKA7_9FABA</name>
<dbReference type="InterPro" id="IPR001207">
    <property type="entry name" value="Transposase_mutator"/>
</dbReference>
<dbReference type="SMART" id="SM00575">
    <property type="entry name" value="ZnF_PMZ"/>
    <property type="match status" value="1"/>
</dbReference>
<sequence length="681" mass="78248">MASKGNEDDPVRGDVEGFIELRASDYYDEIEYLGSEYDAPDDGEDSDVNVFDKPNYGADDDDDNDSDDSSYTGQSSSLDIQESIYDDSEVGEDNVHDESDDNEEGLGSENDEVPLQQLCVLPEAQPSGTIPYFAVGMTFQDKKELKRAVDEYAISRGVKLSIVRSDRKTFRVVCQDGCPFTLYASTHGQMVGWQVKNIYNEHMCSRVFENPRASTKWLAEYFKNKVQEDPSFKTKDMKNEVQRDLKVNVSVFKCKRAKKLIMDEMQGSFRDEFANLEAYCNELRLSNPGSDVCVEVSQEGLEAGRRIFRRMYLCFNASKVGWKAGCRPLIGVDGTFLKGKTKGILLTAVGVDGNDSLYPLALGLVDKENEHQWKWFLQWLQKSLDLASGENVTLMSDMQKGLAKAVSEVLPSAEHRFCARHIYANWSKKWRGTEFKKSFFNCAWSSYMEDFKDNLNRLGSLSKEAATDAVTYPVQCWVRAYFSTRCKSWVVDNNMSESFNSWIDEYRYLPVIRMFDGIRLKMMAKWAESVRHVHGWKNNFSPKCMDLFETNKFLANDCRVFWNGDDGYEILEGQDRHTVHIERRMCTCRAWDLTGIPCQHAICSMYHAKEEPMTHISHYYHKDTYTAAYRTKLQPVRGRKFWDTINFGPLQPPVVTKMPGRPPKKRTRTDEAGRRKKKSKI</sequence>
<keyword evidence="5" id="KW-0238">DNA-binding</keyword>
<dbReference type="PANTHER" id="PTHR31973:SF189">
    <property type="entry name" value="TRANSPOSASE, MUDR, PLANT, MULE TRANSPOSASE DOMAIN PROTEIN-RELATED"/>
    <property type="match status" value="1"/>
</dbReference>
<evidence type="ECO:0000256" key="5">
    <source>
        <dbReference type="ARBA" id="ARBA00023125"/>
    </source>
</evidence>
<dbReference type="AlphaFoldDB" id="A0AAE1JKA7"/>
<dbReference type="GO" id="GO:0008270">
    <property type="term" value="F:zinc ion binding"/>
    <property type="evidence" value="ECO:0007669"/>
    <property type="project" value="UniProtKB-KW"/>
</dbReference>
<keyword evidence="6" id="KW-0233">DNA recombination</keyword>
<evidence type="ECO:0000313" key="10">
    <source>
        <dbReference type="EMBL" id="KAK4270481.1"/>
    </source>
</evidence>